<proteinExistence type="predicted"/>
<name>A0A166BLB9_9AGAM</name>
<gene>
    <name evidence="3" type="ORF">FIBSPDRAFT_869884</name>
</gene>
<keyword evidence="1" id="KW-0175">Coiled coil</keyword>
<evidence type="ECO:0000256" key="2">
    <source>
        <dbReference type="SAM" id="MobiDB-lite"/>
    </source>
</evidence>
<evidence type="ECO:0000313" key="4">
    <source>
        <dbReference type="Proteomes" id="UP000076532"/>
    </source>
</evidence>
<feature type="coiled-coil region" evidence="1">
    <location>
        <begin position="86"/>
        <end position="120"/>
    </location>
</feature>
<accession>A0A166BLB9</accession>
<evidence type="ECO:0000313" key="3">
    <source>
        <dbReference type="EMBL" id="KZP12758.1"/>
    </source>
</evidence>
<evidence type="ECO:0000256" key="1">
    <source>
        <dbReference type="SAM" id="Coils"/>
    </source>
</evidence>
<keyword evidence="4" id="KW-1185">Reference proteome</keyword>
<feature type="compositionally biased region" description="Polar residues" evidence="2">
    <location>
        <begin position="10"/>
        <end position="26"/>
    </location>
</feature>
<reference evidence="3 4" key="1">
    <citation type="journal article" date="2016" name="Mol. Biol. Evol.">
        <title>Comparative Genomics of Early-Diverging Mushroom-Forming Fungi Provides Insights into the Origins of Lignocellulose Decay Capabilities.</title>
        <authorList>
            <person name="Nagy L.G."/>
            <person name="Riley R."/>
            <person name="Tritt A."/>
            <person name="Adam C."/>
            <person name="Daum C."/>
            <person name="Floudas D."/>
            <person name="Sun H."/>
            <person name="Yadav J.S."/>
            <person name="Pangilinan J."/>
            <person name="Larsson K.H."/>
            <person name="Matsuura K."/>
            <person name="Barry K."/>
            <person name="Labutti K."/>
            <person name="Kuo R."/>
            <person name="Ohm R.A."/>
            <person name="Bhattacharya S.S."/>
            <person name="Shirouzu T."/>
            <person name="Yoshinaga Y."/>
            <person name="Martin F.M."/>
            <person name="Grigoriev I.V."/>
            <person name="Hibbett D.S."/>
        </authorList>
    </citation>
    <scope>NUCLEOTIDE SEQUENCE [LARGE SCALE GENOMIC DNA]</scope>
    <source>
        <strain evidence="3 4">CBS 109695</strain>
    </source>
</reference>
<organism evidence="3 4">
    <name type="scientific">Athelia psychrophila</name>
    <dbReference type="NCBI Taxonomy" id="1759441"/>
    <lineage>
        <taxon>Eukaryota</taxon>
        <taxon>Fungi</taxon>
        <taxon>Dikarya</taxon>
        <taxon>Basidiomycota</taxon>
        <taxon>Agaricomycotina</taxon>
        <taxon>Agaricomycetes</taxon>
        <taxon>Agaricomycetidae</taxon>
        <taxon>Atheliales</taxon>
        <taxon>Atheliaceae</taxon>
        <taxon>Athelia</taxon>
    </lineage>
</organism>
<dbReference type="AlphaFoldDB" id="A0A166BLB9"/>
<protein>
    <submittedName>
        <fullName evidence="3">Uncharacterized protein</fullName>
    </submittedName>
</protein>
<dbReference type="EMBL" id="KV417642">
    <property type="protein sequence ID" value="KZP12758.1"/>
    <property type="molecule type" value="Genomic_DNA"/>
</dbReference>
<sequence length="143" mass="15498">MSASSASSSTPLPSNLGHKTSSSTATAVPLTGDFKNPSTSSANYALAFNIPAPLYYLGMERSKRLEDLARRHFDLHATWVYATARQDAAERAAKHANQIADEMRKEVAQLEVEVVAAARSFDEDISTAFADLDKSKPLEVTSH</sequence>
<feature type="region of interest" description="Disordered" evidence="2">
    <location>
        <begin position="1"/>
        <end position="33"/>
    </location>
</feature>
<dbReference type="Proteomes" id="UP000076532">
    <property type="component" value="Unassembled WGS sequence"/>
</dbReference>